<gene>
    <name evidence="2" type="ORF">A176_000610</name>
</gene>
<keyword evidence="3" id="KW-1185">Reference proteome</keyword>
<dbReference type="InterPro" id="IPR037523">
    <property type="entry name" value="VOC_core"/>
</dbReference>
<dbReference type="Pfam" id="PF00903">
    <property type="entry name" value="Glyoxalase"/>
    <property type="match status" value="1"/>
</dbReference>
<dbReference type="SUPFAM" id="SSF54593">
    <property type="entry name" value="Glyoxalase/Bleomycin resistance protein/Dihydroxybiphenyl dioxygenase"/>
    <property type="match status" value="1"/>
</dbReference>
<evidence type="ECO:0000313" key="2">
    <source>
        <dbReference type="EMBL" id="AKQ63698.1"/>
    </source>
</evidence>
<feature type="domain" description="VOC" evidence="1">
    <location>
        <begin position="10"/>
        <end position="136"/>
    </location>
</feature>
<dbReference type="RefSeq" id="WP_002636857.1">
    <property type="nucleotide sequence ID" value="NZ_CP012109.1"/>
</dbReference>
<keyword evidence="2" id="KW-0456">Lyase</keyword>
<dbReference type="OrthoDB" id="9812656at2"/>
<reference evidence="2 3" key="1">
    <citation type="journal article" date="2016" name="PLoS ONE">
        <title>Complete Genome Sequence and Comparative Genomics of a Novel Myxobacterium Myxococcus hansupus.</title>
        <authorList>
            <person name="Sharma G."/>
            <person name="Narwani T."/>
            <person name="Subramanian S."/>
        </authorList>
    </citation>
    <scope>NUCLEOTIDE SEQUENCE [LARGE SCALE GENOMIC DNA]</scope>
    <source>
        <strain evidence="3">mixupus</strain>
    </source>
</reference>
<dbReference type="PANTHER" id="PTHR21366:SF14">
    <property type="entry name" value="GLYOXALASE DOMAIN-CONTAINING PROTEIN 5"/>
    <property type="match status" value="1"/>
</dbReference>
<dbReference type="eggNOG" id="COG0346">
    <property type="taxonomic scope" value="Bacteria"/>
</dbReference>
<name>A0A0H4WQ32_9BACT</name>
<dbReference type="InterPro" id="IPR029068">
    <property type="entry name" value="Glyas_Bleomycin-R_OHBP_Dase"/>
</dbReference>
<dbReference type="STRING" id="1297742.A176_000610"/>
<dbReference type="PATRIC" id="fig|1297742.4.peg.620"/>
<sequence>MSLRPFEPATVDHLVLRVADMARMSSFYRDVIGCTVDREVPHLGLTHLRVGTAMIDLVTLDGKLGRAGGAGPGREGRNVDHFCITVKPFNEAAIRDHLSAQGVAVFAPGERYGATGDGFSFYIHDPEGNTIELKGA</sequence>
<dbReference type="Gene3D" id="3.10.180.10">
    <property type="entry name" value="2,3-Dihydroxybiphenyl 1,2-Dioxygenase, domain 1"/>
    <property type="match status" value="1"/>
</dbReference>
<dbReference type="PANTHER" id="PTHR21366">
    <property type="entry name" value="GLYOXALASE FAMILY PROTEIN"/>
    <property type="match status" value="1"/>
</dbReference>
<protein>
    <submittedName>
        <fullName evidence="2">Lactoylglutathione lyase</fullName>
    </submittedName>
</protein>
<dbReference type="GO" id="GO:0016829">
    <property type="term" value="F:lyase activity"/>
    <property type="evidence" value="ECO:0007669"/>
    <property type="project" value="UniProtKB-KW"/>
</dbReference>
<dbReference type="InterPro" id="IPR050383">
    <property type="entry name" value="GlyoxalaseI/FosfomycinResist"/>
</dbReference>
<proteinExistence type="predicted"/>
<accession>A0A0H4WQ32</accession>
<evidence type="ECO:0000259" key="1">
    <source>
        <dbReference type="PROSITE" id="PS51819"/>
    </source>
</evidence>
<evidence type="ECO:0000313" key="3">
    <source>
        <dbReference type="Proteomes" id="UP000009026"/>
    </source>
</evidence>
<dbReference type="KEGG" id="mym:A176_000610"/>
<dbReference type="EMBL" id="CP012109">
    <property type="protein sequence ID" value="AKQ63698.1"/>
    <property type="molecule type" value="Genomic_DNA"/>
</dbReference>
<dbReference type="Proteomes" id="UP000009026">
    <property type="component" value="Chromosome"/>
</dbReference>
<dbReference type="InterPro" id="IPR004360">
    <property type="entry name" value="Glyas_Fos-R_dOase_dom"/>
</dbReference>
<dbReference type="PROSITE" id="PS51819">
    <property type="entry name" value="VOC"/>
    <property type="match status" value="1"/>
</dbReference>
<organism evidence="2 3">
    <name type="scientific">Pseudomyxococcus hansupus</name>
    <dbReference type="NCBI Taxonomy" id="1297742"/>
    <lineage>
        <taxon>Bacteria</taxon>
        <taxon>Pseudomonadati</taxon>
        <taxon>Myxococcota</taxon>
        <taxon>Myxococcia</taxon>
        <taxon>Myxococcales</taxon>
        <taxon>Cystobacterineae</taxon>
        <taxon>Myxococcaceae</taxon>
        <taxon>Pseudomyxococcus</taxon>
    </lineage>
</organism>
<dbReference type="AlphaFoldDB" id="A0A0H4WQ32"/>